<protein>
    <submittedName>
        <fullName evidence="1">Uncharacterized protein</fullName>
    </submittedName>
</protein>
<dbReference type="GeneID" id="63833763"/>
<accession>A0A9P4Y8F8</accession>
<name>A0A9P4Y8F8_CRYP1</name>
<dbReference type="EMBL" id="MU032345">
    <property type="protein sequence ID" value="KAF3768329.1"/>
    <property type="molecule type" value="Genomic_DNA"/>
</dbReference>
<comment type="caution">
    <text evidence="1">The sequence shown here is derived from an EMBL/GenBank/DDBJ whole genome shotgun (WGS) entry which is preliminary data.</text>
</comment>
<gene>
    <name evidence="1" type="ORF">M406DRAFT_249738</name>
</gene>
<organism evidence="1 2">
    <name type="scientific">Cryphonectria parasitica (strain ATCC 38755 / EP155)</name>
    <dbReference type="NCBI Taxonomy" id="660469"/>
    <lineage>
        <taxon>Eukaryota</taxon>
        <taxon>Fungi</taxon>
        <taxon>Dikarya</taxon>
        <taxon>Ascomycota</taxon>
        <taxon>Pezizomycotina</taxon>
        <taxon>Sordariomycetes</taxon>
        <taxon>Sordariomycetidae</taxon>
        <taxon>Diaporthales</taxon>
        <taxon>Cryphonectriaceae</taxon>
        <taxon>Cryphonectria-Endothia species complex</taxon>
        <taxon>Cryphonectria</taxon>
    </lineage>
</organism>
<dbReference type="RefSeq" id="XP_040779290.1">
    <property type="nucleotide sequence ID" value="XM_040916634.1"/>
</dbReference>
<evidence type="ECO:0000313" key="1">
    <source>
        <dbReference type="EMBL" id="KAF3768329.1"/>
    </source>
</evidence>
<dbReference type="Proteomes" id="UP000803844">
    <property type="component" value="Unassembled WGS sequence"/>
</dbReference>
<dbReference type="AlphaFoldDB" id="A0A9P4Y8F8"/>
<proteinExistence type="predicted"/>
<reference evidence="1" key="1">
    <citation type="journal article" date="2020" name="Phytopathology">
        <title>Genome sequence of the chestnut blight fungus Cryphonectria parasitica EP155: A fundamental resource for an archetypical invasive plant pathogen.</title>
        <authorList>
            <person name="Crouch J.A."/>
            <person name="Dawe A."/>
            <person name="Aerts A."/>
            <person name="Barry K."/>
            <person name="Churchill A.C.L."/>
            <person name="Grimwood J."/>
            <person name="Hillman B."/>
            <person name="Milgroom M.G."/>
            <person name="Pangilinan J."/>
            <person name="Smith M."/>
            <person name="Salamov A."/>
            <person name="Schmutz J."/>
            <person name="Yadav J."/>
            <person name="Grigoriev I.V."/>
            <person name="Nuss D."/>
        </authorList>
    </citation>
    <scope>NUCLEOTIDE SEQUENCE</scope>
    <source>
        <strain evidence="1">EP155</strain>
    </source>
</reference>
<evidence type="ECO:0000313" key="2">
    <source>
        <dbReference type="Proteomes" id="UP000803844"/>
    </source>
</evidence>
<keyword evidence="2" id="KW-1185">Reference proteome</keyword>
<sequence>MPCTACASRSLICKIMNNAKYYSQYIHYACSCNSCRVSISAYKYPFSFSFSLANIPPPFLSLAHHSRR</sequence>